<comment type="catalytic activity">
    <reaction evidence="4">
        <text>a secondary aliphatic amine + O2 + H2O = a primary amine + an aldehyde + H2O2</text>
        <dbReference type="Rhea" id="RHEA:26414"/>
        <dbReference type="ChEBI" id="CHEBI:15377"/>
        <dbReference type="ChEBI" id="CHEBI:15379"/>
        <dbReference type="ChEBI" id="CHEBI:16240"/>
        <dbReference type="ChEBI" id="CHEBI:17478"/>
        <dbReference type="ChEBI" id="CHEBI:58855"/>
        <dbReference type="ChEBI" id="CHEBI:65296"/>
        <dbReference type="EC" id="1.4.3.4"/>
    </reaction>
</comment>
<protein>
    <recommendedName>
        <fullName evidence="6">Amine oxidase</fullName>
        <ecNumber evidence="6">1.4.3.-</ecNumber>
    </recommendedName>
</protein>
<keyword evidence="3 6" id="KW-0560">Oxidoreductase</keyword>
<dbReference type="Gene3D" id="3.90.660.10">
    <property type="match status" value="2"/>
</dbReference>
<dbReference type="InterPro" id="IPR036188">
    <property type="entry name" value="FAD/NAD-bd_sf"/>
</dbReference>
<dbReference type="EMBL" id="CABFNP030001271">
    <property type="protein sequence ID" value="CAI6095874.1"/>
    <property type="molecule type" value="Genomic_DNA"/>
</dbReference>
<comment type="cofactor">
    <cofactor evidence="1 6">
        <name>FAD</name>
        <dbReference type="ChEBI" id="CHEBI:57692"/>
    </cofactor>
</comment>
<dbReference type="GO" id="GO:0097621">
    <property type="term" value="F:monoamine oxidase activity"/>
    <property type="evidence" value="ECO:0007669"/>
    <property type="project" value="UniProtKB-EC"/>
</dbReference>
<evidence type="ECO:0000256" key="2">
    <source>
        <dbReference type="ARBA" id="ARBA00005995"/>
    </source>
</evidence>
<keyword evidence="9" id="KW-1185">Reference proteome</keyword>
<dbReference type="EC" id="1.4.3.-" evidence="6"/>
<feature type="binding site" evidence="5">
    <location>
        <position position="379"/>
    </location>
    <ligand>
        <name>substrate</name>
    </ligand>
</feature>
<sequence length="519" mass="57970">MKTCEGYLYKRDGTFQQGLVCTGAILPPTNISPSSSEIFDVIVLGAGFAGLTACRDLTLSGYKVLLLDARDRVGGRTYTANVDGHLYEMGGTWVHWQQPHVYREMSRYGFTKMVDSINSDTGCNYSTVTVNGETTHLNKDDEFNAVTKSVEEFCNVDGESGRLIMPFPHDPHFNPEVAEYEKLSAAERMEQVRSKLNDLQIVVLEAAISASSGNSLENTSFFEILRWWALCNYSITGLSDFTERYKIAAGQSEFARAFFDEALATGNLSYSFGTHIRSVKDYGNMVALFSRSGEHFSGKRAVCTVPLNILHELKFEPNLPQKKTSASHQGHMNFCSKYHIEVQGANMRSWTAIAPPESRFISVLSDGLNPAGNTQLVGFAHESPVQGQEEGRDVLATAKKIHEMDIKKVVRILYLYTYCSFTYEATSYQVWHNWVADPFSRGTWAMFPPNFSFKYLEALRQRHGNVLFASGDWALGWRGFIDGAVEEGTRVAKEIAVELSHPHPVAPSSQTKAYIKPLL</sequence>
<dbReference type="PANTHER" id="PTHR43563:SF1">
    <property type="entry name" value="AMINE OXIDASE [FLAVIN-CONTAINING] B"/>
    <property type="match status" value="1"/>
</dbReference>
<evidence type="ECO:0000256" key="4">
    <source>
        <dbReference type="ARBA" id="ARBA00048448"/>
    </source>
</evidence>
<name>A0AA35MFJ7_9HYPO</name>
<evidence type="ECO:0000313" key="9">
    <source>
        <dbReference type="Proteomes" id="UP001160390"/>
    </source>
</evidence>
<dbReference type="PRINTS" id="PR00757">
    <property type="entry name" value="AMINEOXDASEF"/>
</dbReference>
<evidence type="ECO:0000256" key="6">
    <source>
        <dbReference type="RuleBase" id="RU362067"/>
    </source>
</evidence>
<accession>A0AA35MFJ7</accession>
<reference evidence="8" key="1">
    <citation type="submission" date="2023-01" db="EMBL/GenBank/DDBJ databases">
        <authorList>
            <person name="Piombo E."/>
        </authorList>
    </citation>
    <scope>NUCLEOTIDE SEQUENCE</scope>
</reference>
<dbReference type="Pfam" id="PF01593">
    <property type="entry name" value="Amino_oxidase"/>
    <property type="match status" value="1"/>
</dbReference>
<evidence type="ECO:0000259" key="7">
    <source>
        <dbReference type="Pfam" id="PF01593"/>
    </source>
</evidence>
<organism evidence="8 9">
    <name type="scientific">Clonostachys chloroleuca</name>
    <dbReference type="NCBI Taxonomy" id="1926264"/>
    <lineage>
        <taxon>Eukaryota</taxon>
        <taxon>Fungi</taxon>
        <taxon>Dikarya</taxon>
        <taxon>Ascomycota</taxon>
        <taxon>Pezizomycotina</taxon>
        <taxon>Sordariomycetes</taxon>
        <taxon>Hypocreomycetidae</taxon>
        <taxon>Hypocreales</taxon>
        <taxon>Bionectriaceae</taxon>
        <taxon>Clonostachys</taxon>
    </lineage>
</organism>
<evidence type="ECO:0000256" key="5">
    <source>
        <dbReference type="PIRSR" id="PIRSR601613-1"/>
    </source>
</evidence>
<dbReference type="InterPro" id="IPR002937">
    <property type="entry name" value="Amino_oxidase"/>
</dbReference>
<dbReference type="AlphaFoldDB" id="A0AA35MFJ7"/>
<comment type="caution">
    <text evidence="8">The sequence shown here is derived from an EMBL/GenBank/DDBJ whole genome shotgun (WGS) entry which is preliminary data.</text>
</comment>
<comment type="similarity">
    <text evidence="2 6">Belongs to the flavin monoamine oxidase family.</text>
</comment>
<feature type="domain" description="Amine oxidase" evidence="7">
    <location>
        <begin position="48"/>
        <end position="495"/>
    </location>
</feature>
<evidence type="ECO:0000256" key="1">
    <source>
        <dbReference type="ARBA" id="ARBA00001974"/>
    </source>
</evidence>
<dbReference type="SUPFAM" id="SSF51905">
    <property type="entry name" value="FAD/NAD(P)-binding domain"/>
    <property type="match status" value="1"/>
</dbReference>
<gene>
    <name evidence="8" type="ORF">CCHLO57077_00015864</name>
</gene>
<proteinExistence type="inferred from homology"/>
<dbReference type="Proteomes" id="UP001160390">
    <property type="component" value="Unassembled WGS sequence"/>
</dbReference>
<keyword evidence="6" id="KW-0285">Flavoprotein</keyword>
<dbReference type="PANTHER" id="PTHR43563">
    <property type="entry name" value="AMINE OXIDASE"/>
    <property type="match status" value="1"/>
</dbReference>
<dbReference type="Gene3D" id="3.50.50.60">
    <property type="entry name" value="FAD/NAD(P)-binding domain"/>
    <property type="match status" value="2"/>
</dbReference>
<dbReference type="InterPro" id="IPR050703">
    <property type="entry name" value="Flavin_MAO"/>
</dbReference>
<dbReference type="InterPro" id="IPR001613">
    <property type="entry name" value="Flavin_amine_oxidase"/>
</dbReference>
<evidence type="ECO:0000313" key="8">
    <source>
        <dbReference type="EMBL" id="CAI6095874.1"/>
    </source>
</evidence>
<evidence type="ECO:0000256" key="3">
    <source>
        <dbReference type="ARBA" id="ARBA00023002"/>
    </source>
</evidence>
<keyword evidence="6" id="KW-0274">FAD</keyword>